<evidence type="ECO:0000256" key="1">
    <source>
        <dbReference type="SAM" id="MobiDB-lite"/>
    </source>
</evidence>
<reference evidence="3 4" key="1">
    <citation type="submission" date="2018-11" db="EMBL/GenBank/DDBJ databases">
        <title>Genomic Encyclopedia of Type Strains, Phase IV (KMG-IV): sequencing the most valuable type-strain genomes for metagenomic binning, comparative biology and taxonomic classification.</title>
        <authorList>
            <person name="Goeker M."/>
        </authorList>
    </citation>
    <scope>NUCLEOTIDE SEQUENCE [LARGE SCALE GENOMIC DNA]</scope>
    <source>
        <strain evidence="3 4">DSM 18090</strain>
    </source>
</reference>
<feature type="signal peptide" evidence="2">
    <location>
        <begin position="1"/>
        <end position="20"/>
    </location>
</feature>
<name>A0A3N5C3T7_9BACI</name>
<evidence type="ECO:0000313" key="3">
    <source>
        <dbReference type="EMBL" id="RPF54122.1"/>
    </source>
</evidence>
<evidence type="ECO:0000313" key="4">
    <source>
        <dbReference type="Proteomes" id="UP000276443"/>
    </source>
</evidence>
<organism evidence="3 4">
    <name type="scientific">Aquisalibacillus elongatus</name>
    <dbReference type="NCBI Taxonomy" id="485577"/>
    <lineage>
        <taxon>Bacteria</taxon>
        <taxon>Bacillati</taxon>
        <taxon>Bacillota</taxon>
        <taxon>Bacilli</taxon>
        <taxon>Bacillales</taxon>
        <taxon>Bacillaceae</taxon>
        <taxon>Aquisalibacillus</taxon>
    </lineage>
</organism>
<dbReference type="RefSeq" id="WP_124220864.1">
    <property type="nucleotide sequence ID" value="NZ_RKRF01000008.1"/>
</dbReference>
<keyword evidence="4" id="KW-1185">Reference proteome</keyword>
<feature type="chain" id="PRO_5038531190" evidence="2">
    <location>
        <begin position="21"/>
        <end position="175"/>
    </location>
</feature>
<dbReference type="EMBL" id="RKRF01000008">
    <property type="protein sequence ID" value="RPF54122.1"/>
    <property type="molecule type" value="Genomic_DNA"/>
</dbReference>
<sequence length="175" mass="19953">MIFKQALILYLLCLIFTVGCQDNQGETTEETNNDVQAEKTDEANSSDDEEYMYENESNGVYVSQLENWKFKTEESNPYSAIFETNGVQAIISIVETSKTIDELKEELIAGSGNSVVITSENGHLSYKTDNEESMQTNVFFEQRDDEVIMLSFVAPTSEMKEKESQINNFEQNLKY</sequence>
<proteinExistence type="predicted"/>
<evidence type="ECO:0000256" key="2">
    <source>
        <dbReference type="SAM" id="SignalP"/>
    </source>
</evidence>
<accession>A0A3N5C3T7</accession>
<keyword evidence="2" id="KW-0732">Signal</keyword>
<comment type="caution">
    <text evidence="3">The sequence shown here is derived from an EMBL/GenBank/DDBJ whole genome shotgun (WGS) entry which is preliminary data.</text>
</comment>
<gene>
    <name evidence="3" type="ORF">EDC24_1311</name>
</gene>
<feature type="region of interest" description="Disordered" evidence="1">
    <location>
        <begin position="25"/>
        <end position="48"/>
    </location>
</feature>
<dbReference type="AlphaFoldDB" id="A0A3N5C3T7"/>
<protein>
    <submittedName>
        <fullName evidence="3">Uncharacterized protein</fullName>
    </submittedName>
</protein>
<dbReference type="PROSITE" id="PS51257">
    <property type="entry name" value="PROKAR_LIPOPROTEIN"/>
    <property type="match status" value="1"/>
</dbReference>
<dbReference type="Proteomes" id="UP000276443">
    <property type="component" value="Unassembled WGS sequence"/>
</dbReference>